<dbReference type="CDD" id="cd11065">
    <property type="entry name" value="CYP64-like"/>
    <property type="match status" value="1"/>
</dbReference>
<dbReference type="GO" id="GO:0005506">
    <property type="term" value="F:iron ion binding"/>
    <property type="evidence" value="ECO:0007669"/>
    <property type="project" value="InterPro"/>
</dbReference>
<gene>
    <name evidence="9" type="ORF">TCE0_017r03386</name>
</gene>
<dbReference type="PRINTS" id="PR00385">
    <property type="entry name" value="P450"/>
</dbReference>
<comment type="similarity">
    <text evidence="2 8">Belongs to the cytochrome P450 family.</text>
</comment>
<evidence type="ECO:0000256" key="6">
    <source>
        <dbReference type="ARBA" id="ARBA00023033"/>
    </source>
</evidence>
<dbReference type="GO" id="GO:0016705">
    <property type="term" value="F:oxidoreductase activity, acting on paired donors, with incorporation or reduction of molecular oxygen"/>
    <property type="evidence" value="ECO:0007669"/>
    <property type="project" value="InterPro"/>
</dbReference>
<protein>
    <recommendedName>
        <fullName evidence="11">Cytochrome P450</fullName>
    </recommendedName>
</protein>
<accession>A0A6V8H2J2</accession>
<keyword evidence="10" id="KW-1185">Reference proteome</keyword>
<dbReference type="PRINTS" id="PR00463">
    <property type="entry name" value="EP450I"/>
</dbReference>
<evidence type="ECO:0000313" key="9">
    <source>
        <dbReference type="EMBL" id="GAM35220.1"/>
    </source>
</evidence>
<dbReference type="Pfam" id="PF00067">
    <property type="entry name" value="p450"/>
    <property type="match status" value="1"/>
</dbReference>
<dbReference type="GO" id="GO:0020037">
    <property type="term" value="F:heme binding"/>
    <property type="evidence" value="ECO:0007669"/>
    <property type="project" value="InterPro"/>
</dbReference>
<reference evidence="10" key="1">
    <citation type="journal article" date="2015" name="Genome Announc.">
        <title>Draft genome sequence of Talaromyces cellulolyticus strain Y-94, a source of lignocellulosic biomass-degrading enzymes.</title>
        <authorList>
            <person name="Fujii T."/>
            <person name="Koike H."/>
            <person name="Sawayama S."/>
            <person name="Yano S."/>
            <person name="Inoue H."/>
        </authorList>
    </citation>
    <scope>NUCLEOTIDE SEQUENCE [LARGE SCALE GENOMIC DNA]</scope>
    <source>
        <strain evidence="10">Y-94</strain>
    </source>
</reference>
<keyword evidence="5 7" id="KW-0408">Iron</keyword>
<evidence type="ECO:0000256" key="1">
    <source>
        <dbReference type="ARBA" id="ARBA00001971"/>
    </source>
</evidence>
<dbReference type="Gene3D" id="1.10.630.10">
    <property type="entry name" value="Cytochrome P450"/>
    <property type="match status" value="1"/>
</dbReference>
<keyword evidence="4 8" id="KW-0560">Oxidoreductase</keyword>
<evidence type="ECO:0000256" key="2">
    <source>
        <dbReference type="ARBA" id="ARBA00010617"/>
    </source>
</evidence>
<evidence type="ECO:0000256" key="3">
    <source>
        <dbReference type="ARBA" id="ARBA00022723"/>
    </source>
</evidence>
<dbReference type="PANTHER" id="PTHR46300">
    <property type="entry name" value="P450, PUTATIVE (EUROFUNG)-RELATED-RELATED"/>
    <property type="match status" value="1"/>
</dbReference>
<dbReference type="InterPro" id="IPR002401">
    <property type="entry name" value="Cyt_P450_E_grp-I"/>
</dbReference>
<sequence>MKQLLDDPLGYNDHIRRYSTGVILLSVFGILETGATPPIDVFPFLKYMPDFMSPWRKWALEIRTKQRTLYFDLLNQVKENIATGNYNGCFMEKLLPDKNHAIDDEHLEYIGGVLMEGGSDTTSSTLLSFILAMVKYPDDLKKAHEEADRVCGENRSPTFADLPDILYIRACVSEVLRWRPVAAGGIPHQLIQDDMYNGYIFPKGRIFVANTWSIHHDPDLYDKPDEFIPERYLRNEMGFRTGVTDIDGIRKTYAFGAGRRICPGQHLAENSLLINIAKLVWAFEFLPGKNPVTGEPLSKDAIDTSVVTAWTDGFLTAPIKFPLQIAVRSSNHAEVITRESNTSGEAFDDLHGK</sequence>
<keyword evidence="3 7" id="KW-0479">Metal-binding</keyword>
<keyword evidence="6 8" id="KW-0503">Monooxygenase</keyword>
<dbReference type="AlphaFoldDB" id="A0A6V8H2J2"/>
<proteinExistence type="inferred from homology"/>
<dbReference type="InterPro" id="IPR001128">
    <property type="entry name" value="Cyt_P450"/>
</dbReference>
<dbReference type="InterPro" id="IPR050364">
    <property type="entry name" value="Cytochrome_P450_fung"/>
</dbReference>
<evidence type="ECO:0000313" key="10">
    <source>
        <dbReference type="Proteomes" id="UP000053095"/>
    </source>
</evidence>
<dbReference type="PANTHER" id="PTHR46300:SF2">
    <property type="entry name" value="CYTOCHROME P450 MONOOXYGENASE ALNH-RELATED"/>
    <property type="match status" value="1"/>
</dbReference>
<feature type="binding site" description="axial binding residue" evidence="7">
    <location>
        <position position="262"/>
    </location>
    <ligand>
        <name>heme</name>
        <dbReference type="ChEBI" id="CHEBI:30413"/>
    </ligand>
    <ligandPart>
        <name>Fe</name>
        <dbReference type="ChEBI" id="CHEBI:18248"/>
    </ligandPart>
</feature>
<evidence type="ECO:0000256" key="4">
    <source>
        <dbReference type="ARBA" id="ARBA00023002"/>
    </source>
</evidence>
<evidence type="ECO:0008006" key="11">
    <source>
        <dbReference type="Google" id="ProtNLM"/>
    </source>
</evidence>
<evidence type="ECO:0000256" key="5">
    <source>
        <dbReference type="ARBA" id="ARBA00023004"/>
    </source>
</evidence>
<organism evidence="9 10">
    <name type="scientific">Talaromyces pinophilus</name>
    <name type="common">Penicillium pinophilum</name>
    <dbReference type="NCBI Taxonomy" id="128442"/>
    <lineage>
        <taxon>Eukaryota</taxon>
        <taxon>Fungi</taxon>
        <taxon>Dikarya</taxon>
        <taxon>Ascomycota</taxon>
        <taxon>Pezizomycotina</taxon>
        <taxon>Eurotiomycetes</taxon>
        <taxon>Eurotiomycetidae</taxon>
        <taxon>Eurotiales</taxon>
        <taxon>Trichocomaceae</taxon>
        <taxon>Talaromyces</taxon>
        <taxon>Talaromyces sect. Talaromyces</taxon>
    </lineage>
</organism>
<name>A0A6V8H2J2_TALPI</name>
<dbReference type="EMBL" id="DF933813">
    <property type="protein sequence ID" value="GAM35220.1"/>
    <property type="molecule type" value="Genomic_DNA"/>
</dbReference>
<dbReference type="InterPro" id="IPR036396">
    <property type="entry name" value="Cyt_P450_sf"/>
</dbReference>
<keyword evidence="7 8" id="KW-0349">Heme</keyword>
<dbReference type="Proteomes" id="UP000053095">
    <property type="component" value="Unassembled WGS sequence"/>
</dbReference>
<dbReference type="InterPro" id="IPR017972">
    <property type="entry name" value="Cyt_P450_CS"/>
</dbReference>
<dbReference type="GO" id="GO:0004497">
    <property type="term" value="F:monooxygenase activity"/>
    <property type="evidence" value="ECO:0007669"/>
    <property type="project" value="UniProtKB-KW"/>
</dbReference>
<comment type="caution">
    <text evidence="9">The sequence shown here is derived from an EMBL/GenBank/DDBJ whole genome shotgun (WGS) entry which is preliminary data.</text>
</comment>
<dbReference type="SUPFAM" id="SSF48264">
    <property type="entry name" value="Cytochrome P450"/>
    <property type="match status" value="1"/>
</dbReference>
<dbReference type="PROSITE" id="PS00086">
    <property type="entry name" value="CYTOCHROME_P450"/>
    <property type="match status" value="1"/>
</dbReference>
<comment type="cofactor">
    <cofactor evidence="1 7">
        <name>heme</name>
        <dbReference type="ChEBI" id="CHEBI:30413"/>
    </cofactor>
</comment>
<evidence type="ECO:0000256" key="8">
    <source>
        <dbReference type="RuleBase" id="RU000461"/>
    </source>
</evidence>
<evidence type="ECO:0000256" key="7">
    <source>
        <dbReference type="PIRSR" id="PIRSR602401-1"/>
    </source>
</evidence>